<dbReference type="STRING" id="695850.A0A067BUZ1"/>
<dbReference type="Proteomes" id="UP000030745">
    <property type="component" value="Unassembled WGS sequence"/>
</dbReference>
<dbReference type="GO" id="GO:0012505">
    <property type="term" value="C:endomembrane system"/>
    <property type="evidence" value="ECO:0007669"/>
    <property type="project" value="UniProtKB-SubCell"/>
</dbReference>
<dbReference type="GO" id="GO:0005886">
    <property type="term" value="C:plasma membrane"/>
    <property type="evidence" value="ECO:0007669"/>
    <property type="project" value="TreeGrafter"/>
</dbReference>
<keyword evidence="7" id="KW-1185">Reference proteome</keyword>
<dbReference type="Pfam" id="PF00689">
    <property type="entry name" value="Cation_ATPase_C"/>
    <property type="match status" value="1"/>
</dbReference>
<feature type="transmembrane region" description="Helical" evidence="4">
    <location>
        <begin position="59"/>
        <end position="82"/>
    </location>
</feature>
<gene>
    <name evidence="6" type="ORF">SPRG_12795</name>
</gene>
<evidence type="ECO:0000313" key="6">
    <source>
        <dbReference type="EMBL" id="KDO22334.1"/>
    </source>
</evidence>
<dbReference type="OrthoDB" id="72275at2759"/>
<reference evidence="6 7" key="1">
    <citation type="journal article" date="2013" name="PLoS Genet.">
        <title>Distinctive expansion of potential virulence genes in the genome of the oomycete fish pathogen Saprolegnia parasitica.</title>
        <authorList>
            <person name="Jiang R.H."/>
            <person name="de Bruijn I."/>
            <person name="Haas B.J."/>
            <person name="Belmonte R."/>
            <person name="Lobach L."/>
            <person name="Christie J."/>
            <person name="van den Ackerveken G."/>
            <person name="Bottin A."/>
            <person name="Bulone V."/>
            <person name="Diaz-Moreno S.M."/>
            <person name="Dumas B."/>
            <person name="Fan L."/>
            <person name="Gaulin E."/>
            <person name="Govers F."/>
            <person name="Grenville-Briggs L.J."/>
            <person name="Horner N.R."/>
            <person name="Levin J.Z."/>
            <person name="Mammella M."/>
            <person name="Meijer H.J."/>
            <person name="Morris P."/>
            <person name="Nusbaum C."/>
            <person name="Oome S."/>
            <person name="Phillips A.J."/>
            <person name="van Rooyen D."/>
            <person name="Rzeszutek E."/>
            <person name="Saraiva M."/>
            <person name="Secombes C.J."/>
            <person name="Seidl M.F."/>
            <person name="Snel B."/>
            <person name="Stassen J.H."/>
            <person name="Sykes S."/>
            <person name="Tripathy S."/>
            <person name="van den Berg H."/>
            <person name="Vega-Arreguin J.C."/>
            <person name="Wawra S."/>
            <person name="Young S.K."/>
            <person name="Zeng Q."/>
            <person name="Dieguez-Uribeondo J."/>
            <person name="Russ C."/>
            <person name="Tyler B.M."/>
            <person name="van West P."/>
        </authorList>
    </citation>
    <scope>NUCLEOTIDE SEQUENCE [LARGE SCALE GENOMIC DNA]</scope>
    <source>
        <strain evidence="6 7">CBS 223.65</strain>
    </source>
</reference>
<evidence type="ECO:0000256" key="1">
    <source>
        <dbReference type="ARBA" id="ARBA00004127"/>
    </source>
</evidence>
<feature type="transmembrane region" description="Helical" evidence="4">
    <location>
        <begin position="211"/>
        <end position="231"/>
    </location>
</feature>
<dbReference type="GO" id="GO:0005388">
    <property type="term" value="F:P-type calcium transporter activity"/>
    <property type="evidence" value="ECO:0007669"/>
    <property type="project" value="TreeGrafter"/>
</dbReference>
<sequence length="258" mass="29163">MDDNFKSIVNAVKWGRNVYDSVSKFLQFQLTVTLTAITLCVLGAIFLEETPLSAVQLLWVNLIMNTFASLALATDTPSNAVLDRKPYPRTKPLISKKMTKHILGHLVVQLAILLTLTLEGEKLLQIPSGRKYETEDPSQPSVHYTVVFNTFVFLQLFNEINARVIHDEKRVVLRGLLTNRLYASISVLQVVLQVIFVQFGGNAFDCAPLSATQWAVCIGLGALSLPVGWSLRRIHSHHLPQWFALFRRAHPHSYLRFR</sequence>
<dbReference type="GO" id="GO:0046872">
    <property type="term" value="F:metal ion binding"/>
    <property type="evidence" value="ECO:0007669"/>
    <property type="project" value="UniProtKB-KW"/>
</dbReference>
<keyword evidence="3" id="KW-0460">Magnesium</keyword>
<keyword evidence="4" id="KW-0472">Membrane</keyword>
<dbReference type="Gene3D" id="1.20.1110.10">
    <property type="entry name" value="Calcium-transporting ATPase, transmembrane domain"/>
    <property type="match status" value="1"/>
</dbReference>
<dbReference type="GeneID" id="24134727"/>
<evidence type="ECO:0000313" key="7">
    <source>
        <dbReference type="Proteomes" id="UP000030745"/>
    </source>
</evidence>
<feature type="transmembrane region" description="Helical" evidence="4">
    <location>
        <begin position="141"/>
        <end position="160"/>
    </location>
</feature>
<proteinExistence type="predicted"/>
<dbReference type="RefSeq" id="XP_012206968.1">
    <property type="nucleotide sequence ID" value="XM_012351578.1"/>
</dbReference>
<evidence type="ECO:0000256" key="4">
    <source>
        <dbReference type="SAM" id="Phobius"/>
    </source>
</evidence>
<keyword evidence="4" id="KW-1133">Transmembrane helix</keyword>
<feature type="transmembrane region" description="Helical" evidence="4">
    <location>
        <begin position="181"/>
        <end position="199"/>
    </location>
</feature>
<evidence type="ECO:0000256" key="2">
    <source>
        <dbReference type="ARBA" id="ARBA00022723"/>
    </source>
</evidence>
<keyword evidence="4" id="KW-0812">Transmembrane</keyword>
<name>A0A067BUZ1_SAPPC</name>
<keyword evidence="2" id="KW-0479">Metal-binding</keyword>
<feature type="transmembrane region" description="Helical" evidence="4">
    <location>
        <begin position="102"/>
        <end position="121"/>
    </location>
</feature>
<dbReference type="InterPro" id="IPR006068">
    <property type="entry name" value="ATPase_P-typ_cation-transptr_C"/>
</dbReference>
<dbReference type="InterPro" id="IPR023298">
    <property type="entry name" value="ATPase_P-typ_TM_dom_sf"/>
</dbReference>
<accession>A0A067BUZ1</accession>
<dbReference type="PANTHER" id="PTHR24093:SF369">
    <property type="entry name" value="CALCIUM-TRANSPORTING ATPASE"/>
    <property type="match status" value="1"/>
</dbReference>
<evidence type="ECO:0000259" key="5">
    <source>
        <dbReference type="Pfam" id="PF00689"/>
    </source>
</evidence>
<feature type="transmembrane region" description="Helical" evidence="4">
    <location>
        <begin position="25"/>
        <end position="47"/>
    </location>
</feature>
<protein>
    <recommendedName>
        <fullName evidence="5">Cation-transporting P-type ATPase C-terminal domain-containing protein</fullName>
    </recommendedName>
</protein>
<dbReference type="KEGG" id="spar:SPRG_12795"/>
<dbReference type="PANTHER" id="PTHR24093">
    <property type="entry name" value="CATION TRANSPORTING ATPASE"/>
    <property type="match status" value="1"/>
</dbReference>
<organism evidence="6 7">
    <name type="scientific">Saprolegnia parasitica (strain CBS 223.65)</name>
    <dbReference type="NCBI Taxonomy" id="695850"/>
    <lineage>
        <taxon>Eukaryota</taxon>
        <taxon>Sar</taxon>
        <taxon>Stramenopiles</taxon>
        <taxon>Oomycota</taxon>
        <taxon>Saprolegniomycetes</taxon>
        <taxon>Saprolegniales</taxon>
        <taxon>Saprolegniaceae</taxon>
        <taxon>Saprolegnia</taxon>
    </lineage>
</organism>
<feature type="domain" description="Cation-transporting P-type ATPase C-terminal" evidence="5">
    <location>
        <begin position="50"/>
        <end position="231"/>
    </location>
</feature>
<dbReference type="OMA" id="LRTMHDE"/>
<dbReference type="AlphaFoldDB" id="A0A067BUZ1"/>
<dbReference type="EMBL" id="KK583270">
    <property type="protein sequence ID" value="KDO22334.1"/>
    <property type="molecule type" value="Genomic_DNA"/>
</dbReference>
<dbReference type="SUPFAM" id="SSF81665">
    <property type="entry name" value="Calcium ATPase, transmembrane domain M"/>
    <property type="match status" value="1"/>
</dbReference>
<evidence type="ECO:0000256" key="3">
    <source>
        <dbReference type="ARBA" id="ARBA00022842"/>
    </source>
</evidence>
<comment type="subcellular location">
    <subcellularLocation>
        <location evidence="1">Endomembrane system</location>
        <topology evidence="1">Multi-pass membrane protein</topology>
    </subcellularLocation>
</comment>
<dbReference type="VEuPathDB" id="FungiDB:SPRG_12795"/>